<organism evidence="1 2">
    <name type="scientific">Burkholderia metallica</name>
    <dbReference type="NCBI Taxonomy" id="488729"/>
    <lineage>
        <taxon>Bacteria</taxon>
        <taxon>Pseudomonadati</taxon>
        <taxon>Pseudomonadota</taxon>
        <taxon>Betaproteobacteria</taxon>
        <taxon>Burkholderiales</taxon>
        <taxon>Burkholderiaceae</taxon>
        <taxon>Burkholderia</taxon>
        <taxon>Burkholderia cepacia complex</taxon>
    </lineage>
</organism>
<dbReference type="InterPro" id="IPR008727">
    <property type="entry name" value="PAAR_motif"/>
</dbReference>
<reference evidence="1" key="1">
    <citation type="submission" date="2023-07" db="EMBL/GenBank/DDBJ databases">
        <title>A collection of bacterial strains from the Burkholderia cepacia Research Laboratory and Repository.</title>
        <authorList>
            <person name="Lipuma J."/>
            <person name="Spilker T."/>
            <person name="Caverly L."/>
        </authorList>
    </citation>
    <scope>NUCLEOTIDE SEQUENCE</scope>
    <source>
        <strain evidence="1">AU42020</strain>
    </source>
</reference>
<accession>A0ABT8PCH1</accession>
<dbReference type="CDD" id="cd14744">
    <property type="entry name" value="PAAR_CT_2"/>
    <property type="match status" value="1"/>
</dbReference>
<name>A0ABT8PCH1_9BURK</name>
<evidence type="ECO:0000313" key="1">
    <source>
        <dbReference type="EMBL" id="MDN7932761.1"/>
    </source>
</evidence>
<sequence length="85" mass="8851">MPNVIYVGDATSHGGKVLTGSSRVKLHGRGAARKTDKVSCPRCGDNEIAEGNARMRDGDLPLSFHGHKTRCGATLIASSKVTGCA</sequence>
<dbReference type="Proteomes" id="UP001171606">
    <property type="component" value="Unassembled WGS sequence"/>
</dbReference>
<dbReference type="Pfam" id="PF05488">
    <property type="entry name" value="PAAR_motif"/>
    <property type="match status" value="1"/>
</dbReference>
<comment type="caution">
    <text evidence="1">The sequence shown here is derived from an EMBL/GenBank/DDBJ whole genome shotgun (WGS) entry which is preliminary data.</text>
</comment>
<proteinExistence type="predicted"/>
<dbReference type="Gene3D" id="2.60.200.60">
    <property type="match status" value="1"/>
</dbReference>
<dbReference type="GeneID" id="67908350"/>
<keyword evidence="2" id="KW-1185">Reference proteome</keyword>
<dbReference type="RefSeq" id="WP_069260663.1">
    <property type="nucleotide sequence ID" value="NZ_CABVPT010000065.1"/>
</dbReference>
<evidence type="ECO:0000313" key="2">
    <source>
        <dbReference type="Proteomes" id="UP001171606"/>
    </source>
</evidence>
<gene>
    <name evidence="1" type="ORF">QZM52_15840</name>
</gene>
<protein>
    <submittedName>
        <fullName evidence="1">PAAR domain-containing protein</fullName>
    </submittedName>
</protein>
<dbReference type="EMBL" id="JAUJSQ010000005">
    <property type="protein sequence ID" value="MDN7932761.1"/>
    <property type="molecule type" value="Genomic_DNA"/>
</dbReference>